<keyword evidence="6" id="KW-0966">Cell projection</keyword>
<sequence length="236" mass="25322">MDKTLLPLLRLFVFAWLIAGGAVAHAQSSTEAWVAVGQRFALAELKKAGVGRHEVVAGQLDPRLRLAACDEVQPYLPQGARLFGKTRVGLRCVKGVTNWNVYLPLMVNVYGPGLVSTAMLPVGHVLAAEDFRQAEVNLAEDLFQPAITDAAQLLGRTLAKAVTPGQSLRQTSLKPRQWFTAGDKVRIRVVGSDFSVAGAGEAITAGMEGQPARVRTDNGRVVSGFPVADRLLEITL</sequence>
<dbReference type="RefSeq" id="WP_316702760.1">
    <property type="nucleotide sequence ID" value="NZ_CP136336.1"/>
</dbReference>
<dbReference type="Gene3D" id="2.30.30.760">
    <property type="match status" value="1"/>
</dbReference>
<organism evidence="6 7">
    <name type="scientific">Piscinibacter gummiphilus</name>
    <dbReference type="NCBI Taxonomy" id="946333"/>
    <lineage>
        <taxon>Bacteria</taxon>
        <taxon>Pseudomonadati</taxon>
        <taxon>Pseudomonadota</taxon>
        <taxon>Betaproteobacteria</taxon>
        <taxon>Burkholderiales</taxon>
        <taxon>Sphaerotilaceae</taxon>
        <taxon>Piscinibacter</taxon>
    </lineage>
</organism>
<evidence type="ECO:0000256" key="3">
    <source>
        <dbReference type="ARBA" id="ARBA00022764"/>
    </source>
</evidence>
<evidence type="ECO:0000313" key="6">
    <source>
        <dbReference type="EMBL" id="WOB09887.1"/>
    </source>
</evidence>
<dbReference type="NCBIfam" id="TIGR03170">
    <property type="entry name" value="flgA_cterm"/>
    <property type="match status" value="1"/>
</dbReference>
<evidence type="ECO:0000256" key="2">
    <source>
        <dbReference type="ARBA" id="ARBA00022729"/>
    </source>
</evidence>
<dbReference type="InterPro" id="IPR013974">
    <property type="entry name" value="SAF"/>
</dbReference>
<dbReference type="Proteomes" id="UP001303946">
    <property type="component" value="Chromosome"/>
</dbReference>
<dbReference type="PANTHER" id="PTHR36307:SF1">
    <property type="entry name" value="FLAGELLA BASAL BODY P-RING FORMATION PROTEIN FLGA"/>
    <property type="match status" value="1"/>
</dbReference>
<keyword evidence="3 4" id="KW-0574">Periplasm</keyword>
<feature type="domain" description="SAF" evidence="5">
    <location>
        <begin position="111"/>
        <end position="174"/>
    </location>
</feature>
<dbReference type="InterPro" id="IPR017585">
    <property type="entry name" value="SAF_FlgA"/>
</dbReference>
<dbReference type="SMART" id="SM00858">
    <property type="entry name" value="SAF"/>
    <property type="match status" value="1"/>
</dbReference>
<dbReference type="InterPro" id="IPR039246">
    <property type="entry name" value="Flagellar_FlgA"/>
</dbReference>
<dbReference type="CDD" id="cd11614">
    <property type="entry name" value="SAF_CpaB_FlgA_like"/>
    <property type="match status" value="1"/>
</dbReference>
<feature type="signal peptide" evidence="4">
    <location>
        <begin position="1"/>
        <end position="26"/>
    </location>
</feature>
<keyword evidence="7" id="KW-1185">Reference proteome</keyword>
<evidence type="ECO:0000313" key="7">
    <source>
        <dbReference type="Proteomes" id="UP001303946"/>
    </source>
</evidence>
<dbReference type="Pfam" id="PF17656">
    <property type="entry name" value="ChapFlgA_N"/>
    <property type="match status" value="1"/>
</dbReference>
<accession>A0ABZ0CY49</accession>
<comment type="similarity">
    <text evidence="4">Belongs to the FlgA family.</text>
</comment>
<feature type="chain" id="PRO_5045004394" description="Flagella basal body P-ring formation protein FlgA" evidence="4">
    <location>
        <begin position="27"/>
        <end position="236"/>
    </location>
</feature>
<keyword evidence="2 4" id="KW-0732">Signal</keyword>
<comment type="function">
    <text evidence="4">Involved in the assembly process of the P-ring formation. It may associate with FlgF on the rod constituting a structure essential for the P-ring assembly or may act as a modulator protein for the P-ring assembly.</text>
</comment>
<dbReference type="PANTHER" id="PTHR36307">
    <property type="entry name" value="FLAGELLA BASAL BODY P-RING FORMATION PROTEIN FLGA"/>
    <property type="match status" value="1"/>
</dbReference>
<reference evidence="6 7" key="1">
    <citation type="submission" date="2023-10" db="EMBL/GenBank/DDBJ databases">
        <title>Bacteria for the degradation of biodegradable plastic PBAT(Polybutylene adipate terephthalate).</title>
        <authorList>
            <person name="Weon H.-Y."/>
            <person name="Yeon J."/>
        </authorList>
    </citation>
    <scope>NUCLEOTIDE SEQUENCE [LARGE SCALE GENOMIC DNA]</scope>
    <source>
        <strain evidence="6 7">SBD 7-3</strain>
    </source>
</reference>
<evidence type="ECO:0000256" key="1">
    <source>
        <dbReference type="ARBA" id="ARBA00004418"/>
    </source>
</evidence>
<evidence type="ECO:0000259" key="5">
    <source>
        <dbReference type="SMART" id="SM00858"/>
    </source>
</evidence>
<proteinExistence type="inferred from homology"/>
<evidence type="ECO:0000256" key="4">
    <source>
        <dbReference type="RuleBase" id="RU362063"/>
    </source>
</evidence>
<keyword evidence="6" id="KW-0969">Cilium</keyword>
<dbReference type="InterPro" id="IPR041231">
    <property type="entry name" value="FlgA_N"/>
</dbReference>
<gene>
    <name evidence="6" type="primary">flgA</name>
    <name evidence="6" type="ORF">RXV79_07410</name>
</gene>
<comment type="subcellular location">
    <subcellularLocation>
        <location evidence="1 4">Periplasm</location>
    </subcellularLocation>
</comment>
<name>A0ABZ0CY49_9BURK</name>
<dbReference type="Pfam" id="PF13144">
    <property type="entry name" value="ChapFlgA"/>
    <property type="match status" value="1"/>
</dbReference>
<keyword evidence="6" id="KW-0282">Flagellum</keyword>
<keyword evidence="4" id="KW-1005">Bacterial flagellum biogenesis</keyword>
<protein>
    <recommendedName>
        <fullName evidence="4">Flagella basal body P-ring formation protein FlgA</fullName>
    </recommendedName>
</protein>
<dbReference type="EMBL" id="CP136336">
    <property type="protein sequence ID" value="WOB09887.1"/>
    <property type="molecule type" value="Genomic_DNA"/>
</dbReference>